<dbReference type="AlphaFoldDB" id="E1ZGD6"/>
<organism evidence="2">
    <name type="scientific">Chlorella variabilis</name>
    <name type="common">Green alga</name>
    <dbReference type="NCBI Taxonomy" id="554065"/>
    <lineage>
        <taxon>Eukaryota</taxon>
        <taxon>Viridiplantae</taxon>
        <taxon>Chlorophyta</taxon>
        <taxon>core chlorophytes</taxon>
        <taxon>Trebouxiophyceae</taxon>
        <taxon>Chlorellales</taxon>
        <taxon>Chlorellaceae</taxon>
        <taxon>Chlorella clade</taxon>
        <taxon>Chlorella</taxon>
    </lineage>
</organism>
<dbReference type="InParanoid" id="E1ZGD6"/>
<name>E1ZGD6_CHLVA</name>
<dbReference type="PANTHER" id="PTHR33825">
    <property type="entry name" value="CHITINASE-LIKE PROTEIN"/>
    <property type="match status" value="1"/>
</dbReference>
<protein>
    <submittedName>
        <fullName evidence="1">Uncharacterized protein</fullName>
    </submittedName>
</protein>
<sequence>MLAAGTCILGVSLSVFLLAAIPTMLAMRRSARALELLLLTVQAEVPDTAATLRLSGMELADCIQEVGALSTDLTDGLRASARALASAEQGLRQGASMAGKAMTGYVLPQAKDKVEAALQERARLDYTAAVPKAIRPRRSWADLEEPASGELNAGSTTMAATAAATNSSGAVRDVDPAGLEAGLAELRRLFASECSLSTSAPGFGVSPPVRSGAANGLVHDSLWRQEAPRACKASLRDYRLLMTSPDQGLQLLAGAVEGEDADMEVAPSAASSRSMASSRASPAVPLGGWQHAHCPSPEPTDLFSY</sequence>
<dbReference type="PANTHER" id="PTHR33825:SF5">
    <property type="entry name" value="TRANSMEMBRANE PROTEIN"/>
    <property type="match status" value="1"/>
</dbReference>
<proteinExistence type="predicted"/>
<gene>
    <name evidence="1" type="ORF">CHLNCDRAFT_134624</name>
</gene>
<dbReference type="RefSeq" id="XP_005847018.1">
    <property type="nucleotide sequence ID" value="XM_005846956.1"/>
</dbReference>
<dbReference type="KEGG" id="cvr:CHLNCDRAFT_134624"/>
<dbReference type="STRING" id="554065.E1ZGD6"/>
<reference evidence="1 2" key="1">
    <citation type="journal article" date="2010" name="Plant Cell">
        <title>The Chlorella variabilis NC64A genome reveals adaptation to photosymbiosis, coevolution with viruses, and cryptic sex.</title>
        <authorList>
            <person name="Blanc G."/>
            <person name="Duncan G."/>
            <person name="Agarkova I."/>
            <person name="Borodovsky M."/>
            <person name="Gurnon J."/>
            <person name="Kuo A."/>
            <person name="Lindquist E."/>
            <person name="Lucas S."/>
            <person name="Pangilinan J."/>
            <person name="Polle J."/>
            <person name="Salamov A."/>
            <person name="Terry A."/>
            <person name="Yamada T."/>
            <person name="Dunigan D.D."/>
            <person name="Grigoriev I.V."/>
            <person name="Claverie J.M."/>
            <person name="Van Etten J.L."/>
        </authorList>
    </citation>
    <scope>NUCLEOTIDE SEQUENCE [LARGE SCALE GENOMIC DNA]</scope>
    <source>
        <strain evidence="1 2">NC64A</strain>
    </source>
</reference>
<dbReference type="OrthoDB" id="1923031at2759"/>
<keyword evidence="2" id="KW-1185">Reference proteome</keyword>
<evidence type="ECO:0000313" key="1">
    <source>
        <dbReference type="EMBL" id="EFN54916.1"/>
    </source>
</evidence>
<accession>E1ZGD6</accession>
<dbReference type="Proteomes" id="UP000008141">
    <property type="component" value="Unassembled WGS sequence"/>
</dbReference>
<dbReference type="eggNOG" id="ENOG502QUNI">
    <property type="taxonomic scope" value="Eukaryota"/>
</dbReference>
<dbReference type="GeneID" id="17354412"/>
<evidence type="ECO:0000313" key="2">
    <source>
        <dbReference type="Proteomes" id="UP000008141"/>
    </source>
</evidence>
<dbReference type="EMBL" id="GL433846">
    <property type="protein sequence ID" value="EFN54916.1"/>
    <property type="molecule type" value="Genomic_DNA"/>
</dbReference>